<keyword evidence="2" id="KW-1185">Reference proteome</keyword>
<evidence type="ECO:0000313" key="1">
    <source>
        <dbReference type="EMBL" id="CAD6958915.1"/>
    </source>
</evidence>
<reference evidence="1 2" key="1">
    <citation type="submission" date="2020-10" db="EMBL/GenBank/DDBJ databases">
        <authorList>
            <person name="Sedaghatjoo S."/>
        </authorList>
    </citation>
    <scope>NUCLEOTIDE SEQUENCE [LARGE SCALE GENOMIC DNA]</scope>
    <source>
        <strain evidence="1 2">LLFL</strain>
    </source>
</reference>
<gene>
    <name evidence="1" type="ORF">JKILLFL_G4900</name>
</gene>
<feature type="non-terminal residue" evidence="1">
    <location>
        <position position="114"/>
    </location>
</feature>
<dbReference type="Proteomes" id="UP000836404">
    <property type="component" value="Unassembled WGS sequence"/>
</dbReference>
<proteinExistence type="predicted"/>
<organism evidence="1 2">
    <name type="scientific">Tilletia laevis</name>
    <dbReference type="NCBI Taxonomy" id="157183"/>
    <lineage>
        <taxon>Eukaryota</taxon>
        <taxon>Fungi</taxon>
        <taxon>Dikarya</taxon>
        <taxon>Basidiomycota</taxon>
        <taxon>Ustilaginomycotina</taxon>
        <taxon>Exobasidiomycetes</taxon>
        <taxon>Tilletiales</taxon>
        <taxon>Tilletiaceae</taxon>
        <taxon>Tilletia</taxon>
    </lineage>
</organism>
<evidence type="ECO:0000313" key="2">
    <source>
        <dbReference type="Proteomes" id="UP000836404"/>
    </source>
</evidence>
<dbReference type="AlphaFoldDB" id="A0A9N8M4R6"/>
<sequence length="114" mass="12880">MCDVDGSKSTLSTTDSFIRYLKTANARSAQHIKGALEGQLDAAEKGRPQSDLTALRKETGIKDSLTTKYCDDLIQLRKKLRQEGRSTEHIDQAAHDKRREIQSGNWYGPLLRLY</sequence>
<accession>A0A9N8M4R6</accession>
<protein>
    <submittedName>
        <fullName evidence="1">Uncharacterized protein</fullName>
    </submittedName>
</protein>
<comment type="caution">
    <text evidence="1">The sequence shown here is derived from an EMBL/GenBank/DDBJ whole genome shotgun (WGS) entry which is preliminary data.</text>
</comment>
<dbReference type="EMBL" id="CAJHJF010006784">
    <property type="protein sequence ID" value="CAD6958915.1"/>
    <property type="molecule type" value="Genomic_DNA"/>
</dbReference>
<name>A0A9N8M4R6_9BASI</name>